<dbReference type="Proteomes" id="UP000196118">
    <property type="component" value="Chromosome"/>
</dbReference>
<keyword evidence="1" id="KW-0812">Transmembrane</keyword>
<organism evidence="2 3">
    <name type="scientific">Pediococcus pentosaceus</name>
    <dbReference type="NCBI Taxonomy" id="1255"/>
    <lineage>
        <taxon>Bacteria</taxon>
        <taxon>Bacillati</taxon>
        <taxon>Bacillota</taxon>
        <taxon>Bacilli</taxon>
        <taxon>Lactobacillales</taxon>
        <taxon>Lactobacillaceae</taxon>
        <taxon>Pediococcus</taxon>
    </lineage>
</organism>
<feature type="transmembrane region" description="Helical" evidence="1">
    <location>
        <begin position="106"/>
        <end position="129"/>
    </location>
</feature>
<feature type="transmembrane region" description="Helical" evidence="1">
    <location>
        <begin position="37"/>
        <end position="56"/>
    </location>
</feature>
<keyword evidence="1" id="KW-0472">Membrane</keyword>
<name>A0A1Y0VRU1_PEDPE</name>
<proteinExistence type="predicted"/>
<keyword evidence="1" id="KW-1133">Transmembrane helix</keyword>
<evidence type="ECO:0000256" key="1">
    <source>
        <dbReference type="SAM" id="Phobius"/>
    </source>
</evidence>
<dbReference type="AlphaFoldDB" id="A0A1Y0VRU1"/>
<evidence type="ECO:0000313" key="3">
    <source>
        <dbReference type="Proteomes" id="UP000196118"/>
    </source>
</evidence>
<feature type="transmembrane region" description="Helical" evidence="1">
    <location>
        <begin position="6"/>
        <end position="25"/>
    </location>
</feature>
<reference evidence="2 3" key="1">
    <citation type="submission" date="2017-05" db="EMBL/GenBank/DDBJ databases">
        <title>Genome sequence of Pediococcus pentosaceus strain SRCM100892.</title>
        <authorList>
            <person name="Cho S.H."/>
        </authorList>
    </citation>
    <scope>NUCLEOTIDE SEQUENCE [LARGE SCALE GENOMIC DNA]</scope>
    <source>
        <strain evidence="2 3">SRCM100892</strain>
    </source>
</reference>
<dbReference type="RefSeq" id="WP_094104657.1">
    <property type="nucleotide sequence ID" value="NZ_CP085178.1"/>
</dbReference>
<gene>
    <name evidence="2" type="ORF">S100892_01640</name>
</gene>
<sequence>MNFYSIKVYLLSGFYFVCFFIFLHLKQISGLDLNLHPFDVINLCIFLITFPVTKIVQSRNKTKKADKPLPKSNIRKKYEDHGESFAQIQYSPAWSSHGLGNESGEWIFLLFKNGLIYIISPLILLIFFLKFMKEGKGN</sequence>
<evidence type="ECO:0000313" key="2">
    <source>
        <dbReference type="EMBL" id="ARW20184.1"/>
    </source>
</evidence>
<accession>A0A1Y0VRU1</accession>
<dbReference type="EMBL" id="CP021474">
    <property type="protein sequence ID" value="ARW20184.1"/>
    <property type="molecule type" value="Genomic_DNA"/>
</dbReference>
<protein>
    <submittedName>
        <fullName evidence="2">Uncharacterized protein</fullName>
    </submittedName>
</protein>